<dbReference type="GO" id="GO:0005886">
    <property type="term" value="C:plasma membrane"/>
    <property type="evidence" value="ECO:0007669"/>
    <property type="project" value="UniProtKB-SubCell"/>
</dbReference>
<evidence type="ECO:0000256" key="14">
    <source>
        <dbReference type="ARBA" id="ARBA00058524"/>
    </source>
</evidence>
<comment type="subunit">
    <text evidence="15">Interacts with RSC1A1.</text>
</comment>
<reference evidence="17" key="1">
    <citation type="submission" date="2017-01" db="EMBL/GenBank/DDBJ databases">
        <title>A deep insight into the sialotranscriptome of adult male and female Cluex tarsalis mosquitoes.</title>
        <authorList>
            <person name="Ribeiro J.M."/>
            <person name="Moreira F."/>
            <person name="Bernard K.A."/>
            <person name="Calvo E."/>
        </authorList>
    </citation>
    <scope>NUCLEOTIDE SEQUENCE</scope>
    <source>
        <strain evidence="17">Kern County</strain>
        <tissue evidence="17">Salivary glands</tissue>
    </source>
</reference>
<dbReference type="PANTHER" id="PTHR17490:SF10">
    <property type="entry name" value="THREONYLCARBAMOYL-AMP SYNTHASE"/>
    <property type="match status" value="1"/>
</dbReference>
<comment type="subcellular location">
    <subcellularLocation>
        <location evidence="2">Cell membrane</location>
        <topology evidence="2">Peripheral membrane protein</topology>
    </subcellularLocation>
    <subcellularLocation>
        <location evidence="3">Cytoplasm</location>
    </subcellularLocation>
    <subcellularLocation>
        <location evidence="1">Mitochondrion</location>
    </subcellularLocation>
</comment>
<keyword evidence="11" id="KW-0496">Mitochondrion</keyword>
<dbReference type="InterPro" id="IPR050156">
    <property type="entry name" value="TC-AMP_synthase_SUA5"/>
</dbReference>
<keyword evidence="8" id="KW-0963">Cytoplasm</keyword>
<comment type="function">
    <text evidence="14">Cytoplasmic and mitochondrial threonylcarbamoyl-AMP synthase required for the formation of a threonylcarbamoyl group on adenosine at position 37 (t(6)A37) in tRNAs that read codons beginning with adenine. Catalyzes the conversion of L-threonine, HCO(3)(-)/CO(2) and ATP to give threonylcarbamoyl-AMP (TC-AMP) as the acyladenylate intermediate, with the release of diphosphate. Participates in t(6)A37 formation in cytoplasmic and mitochondrial tRNAs. May regulate the activity of some transporters.</text>
</comment>
<dbReference type="EC" id="2.7.7.87" evidence="5"/>
<evidence type="ECO:0000256" key="1">
    <source>
        <dbReference type="ARBA" id="ARBA00004173"/>
    </source>
</evidence>
<evidence type="ECO:0000313" key="17">
    <source>
        <dbReference type="EMBL" id="JAV22392.1"/>
    </source>
</evidence>
<dbReference type="InterPro" id="IPR017945">
    <property type="entry name" value="DHBP_synth_RibB-like_a/b_dom"/>
</dbReference>
<evidence type="ECO:0000256" key="13">
    <source>
        <dbReference type="ARBA" id="ARBA00048366"/>
    </source>
</evidence>
<evidence type="ECO:0000256" key="4">
    <source>
        <dbReference type="ARBA" id="ARBA00007663"/>
    </source>
</evidence>
<dbReference type="GO" id="GO:0005739">
    <property type="term" value="C:mitochondrion"/>
    <property type="evidence" value="ECO:0007669"/>
    <property type="project" value="UniProtKB-SubCell"/>
</dbReference>
<evidence type="ECO:0000256" key="9">
    <source>
        <dbReference type="ARBA" id="ARBA00022679"/>
    </source>
</evidence>
<comment type="catalytic activity">
    <reaction evidence="13">
        <text>L-threonine + hydrogencarbonate + ATP = L-threonylcarbamoyladenylate + diphosphate + H2O</text>
        <dbReference type="Rhea" id="RHEA:36407"/>
        <dbReference type="ChEBI" id="CHEBI:15377"/>
        <dbReference type="ChEBI" id="CHEBI:17544"/>
        <dbReference type="ChEBI" id="CHEBI:30616"/>
        <dbReference type="ChEBI" id="CHEBI:33019"/>
        <dbReference type="ChEBI" id="CHEBI:57926"/>
        <dbReference type="ChEBI" id="CHEBI:73682"/>
        <dbReference type="EC" id="2.7.7.87"/>
    </reaction>
</comment>
<dbReference type="InterPro" id="IPR006070">
    <property type="entry name" value="Sua5-like_dom"/>
</dbReference>
<comment type="similarity">
    <text evidence="4">Belongs to the SUA5 family.</text>
</comment>
<sequence length="260" mass="28915">MSLVRRAFHDSCLVLRLLFNMKVRSHPHTISAGCITRSVFKKYVVDIASPNAIPQAANLLESGEVIALPTDTVYGLACSANDPEAIKKLYDIKGRICTKPVAICVPEIRDVLHWGNAAHLPMDLLEELLPGAVTIVVYKSHHLDNPYLNPGVDKIGIRVPKFDFIRNVTKQFKAPMALTSANLSSQQSTLNVKEFQILWPRLGAVFDGGQLGLSEEQRAASTVIDLSEPGEFEIIRKGVAIKRTIELLKRYRFKETRKTA</sequence>
<dbReference type="FunFam" id="3.90.870.10:FF:000007">
    <property type="entry name" value="YrdC N6-threonylcarbamoyltransferase domain containing"/>
    <property type="match status" value="1"/>
</dbReference>
<dbReference type="GO" id="GO:0000049">
    <property type="term" value="F:tRNA binding"/>
    <property type="evidence" value="ECO:0007669"/>
    <property type="project" value="TreeGrafter"/>
</dbReference>
<evidence type="ECO:0000256" key="10">
    <source>
        <dbReference type="ARBA" id="ARBA00022946"/>
    </source>
</evidence>
<dbReference type="NCBIfam" id="TIGR00057">
    <property type="entry name" value="L-threonylcarbamoyladenylate synthase"/>
    <property type="match status" value="1"/>
</dbReference>
<dbReference type="PANTHER" id="PTHR17490">
    <property type="entry name" value="SUA5"/>
    <property type="match status" value="1"/>
</dbReference>
<evidence type="ECO:0000256" key="3">
    <source>
        <dbReference type="ARBA" id="ARBA00004496"/>
    </source>
</evidence>
<evidence type="ECO:0000259" key="16">
    <source>
        <dbReference type="PROSITE" id="PS51163"/>
    </source>
</evidence>
<name>A0A1Q3F4A0_CULTA</name>
<organism evidence="17">
    <name type="scientific">Culex tarsalis</name>
    <name type="common">Encephalitis mosquito</name>
    <dbReference type="NCBI Taxonomy" id="7177"/>
    <lineage>
        <taxon>Eukaryota</taxon>
        <taxon>Metazoa</taxon>
        <taxon>Ecdysozoa</taxon>
        <taxon>Arthropoda</taxon>
        <taxon>Hexapoda</taxon>
        <taxon>Insecta</taxon>
        <taxon>Pterygota</taxon>
        <taxon>Neoptera</taxon>
        <taxon>Endopterygota</taxon>
        <taxon>Diptera</taxon>
        <taxon>Nematocera</taxon>
        <taxon>Culicoidea</taxon>
        <taxon>Culicidae</taxon>
        <taxon>Culicinae</taxon>
        <taxon>Culicini</taxon>
        <taxon>Culex</taxon>
        <taxon>Culex</taxon>
    </lineage>
</organism>
<keyword evidence="7" id="KW-1003">Cell membrane</keyword>
<keyword evidence="10" id="KW-0809">Transit peptide</keyword>
<evidence type="ECO:0000256" key="12">
    <source>
        <dbReference type="ARBA" id="ARBA00023136"/>
    </source>
</evidence>
<dbReference type="PROSITE" id="PS51163">
    <property type="entry name" value="YRDC"/>
    <property type="match status" value="1"/>
</dbReference>
<evidence type="ECO:0000256" key="11">
    <source>
        <dbReference type="ARBA" id="ARBA00023128"/>
    </source>
</evidence>
<accession>A0A1Q3F4A0</accession>
<dbReference type="GO" id="GO:0003725">
    <property type="term" value="F:double-stranded RNA binding"/>
    <property type="evidence" value="ECO:0007669"/>
    <property type="project" value="InterPro"/>
</dbReference>
<keyword evidence="12" id="KW-0472">Membrane</keyword>
<evidence type="ECO:0000256" key="8">
    <source>
        <dbReference type="ARBA" id="ARBA00022490"/>
    </source>
</evidence>
<evidence type="ECO:0000256" key="2">
    <source>
        <dbReference type="ARBA" id="ARBA00004202"/>
    </source>
</evidence>
<protein>
    <recommendedName>
        <fullName evidence="6">Threonylcarbamoyl-AMP synthase</fullName>
        <ecNumber evidence="5">2.7.7.87</ecNumber>
    </recommendedName>
</protein>
<evidence type="ECO:0000256" key="5">
    <source>
        <dbReference type="ARBA" id="ARBA00012584"/>
    </source>
</evidence>
<dbReference type="AlphaFoldDB" id="A0A1Q3F4A0"/>
<proteinExistence type="inferred from homology"/>
<keyword evidence="9" id="KW-0808">Transferase</keyword>
<dbReference type="GO" id="GO:0006450">
    <property type="term" value="P:regulation of translational fidelity"/>
    <property type="evidence" value="ECO:0007669"/>
    <property type="project" value="TreeGrafter"/>
</dbReference>
<feature type="domain" description="YrdC-like" evidence="16">
    <location>
        <begin position="50"/>
        <end position="240"/>
    </location>
</feature>
<evidence type="ECO:0000256" key="7">
    <source>
        <dbReference type="ARBA" id="ARBA00022475"/>
    </source>
</evidence>
<evidence type="ECO:0000256" key="6">
    <source>
        <dbReference type="ARBA" id="ARBA00015492"/>
    </source>
</evidence>
<keyword evidence="17" id="KW-0804">Transcription</keyword>
<dbReference type="EMBL" id="GFDL01012653">
    <property type="protein sequence ID" value="JAV22392.1"/>
    <property type="molecule type" value="Transcribed_RNA"/>
</dbReference>
<dbReference type="SUPFAM" id="SSF55821">
    <property type="entry name" value="YrdC/RibB"/>
    <property type="match status" value="1"/>
</dbReference>
<evidence type="ECO:0000256" key="15">
    <source>
        <dbReference type="ARBA" id="ARBA00063146"/>
    </source>
</evidence>
<keyword evidence="17" id="KW-0240">DNA-directed RNA polymerase</keyword>
<dbReference type="GO" id="GO:0000428">
    <property type="term" value="C:DNA-directed RNA polymerase complex"/>
    <property type="evidence" value="ECO:0007669"/>
    <property type="project" value="UniProtKB-KW"/>
</dbReference>
<dbReference type="GO" id="GO:0061710">
    <property type="term" value="F:L-threonylcarbamoyladenylate synthase"/>
    <property type="evidence" value="ECO:0007669"/>
    <property type="project" value="UniProtKB-EC"/>
</dbReference>
<dbReference type="Gene3D" id="3.90.870.10">
    <property type="entry name" value="DHBP synthase"/>
    <property type="match status" value="1"/>
</dbReference>
<dbReference type="Pfam" id="PF01300">
    <property type="entry name" value="Sua5_yciO_yrdC"/>
    <property type="match status" value="1"/>
</dbReference>